<dbReference type="AlphaFoldDB" id="A0A6J1W630"/>
<keyword evidence="2" id="KW-1185">Reference proteome</keyword>
<evidence type="ECO:0000259" key="1">
    <source>
        <dbReference type="Pfam" id="PF25203"/>
    </source>
</evidence>
<gene>
    <name evidence="3" type="primary">LOC113429556</name>
</gene>
<dbReference type="InterPro" id="IPR058844">
    <property type="entry name" value="PB_DAAF9"/>
</dbReference>
<dbReference type="Pfam" id="PF25203">
    <property type="entry name" value="PB_DAAF9"/>
    <property type="match status" value="1"/>
</dbReference>
<feature type="domain" description="DAAF9 pita-bread-like" evidence="1">
    <location>
        <begin position="15"/>
        <end position="153"/>
    </location>
</feature>
<sequence length="154" mass="17225">MDVSLDLWKAYSKVDPNSLESLLDEDLMTFEHQWANFFANFDTEIPFMLELSESQTGEPFRSYFSHGLISSHITDNSPSRQPFVLFGTHSSRENLNSGNFSFPSEGHLLRNTGLAGSLAKHMVVQCVSPKGPLACSRTYFFGATHTPYLGKSSH</sequence>
<dbReference type="PANTHER" id="PTHR33664:SF1">
    <property type="entry name" value="DYNEIN AXONEMAL ASSEMBLY FACTOR 9"/>
    <property type="match status" value="1"/>
</dbReference>
<evidence type="ECO:0000313" key="2">
    <source>
        <dbReference type="Proteomes" id="UP000504612"/>
    </source>
</evidence>
<reference evidence="3" key="1">
    <citation type="submission" date="2025-08" db="UniProtKB">
        <authorList>
            <consortium name="RefSeq"/>
        </authorList>
    </citation>
    <scope>IDENTIFICATION</scope>
</reference>
<evidence type="ECO:0000313" key="3">
    <source>
        <dbReference type="RefSeq" id="XP_026547839.1"/>
    </source>
</evidence>
<dbReference type="KEGG" id="nss:113429556"/>
<organism evidence="2 3">
    <name type="scientific">Notechis scutatus</name>
    <name type="common">mainland tiger snake</name>
    <dbReference type="NCBI Taxonomy" id="8663"/>
    <lineage>
        <taxon>Eukaryota</taxon>
        <taxon>Metazoa</taxon>
        <taxon>Chordata</taxon>
        <taxon>Craniata</taxon>
        <taxon>Vertebrata</taxon>
        <taxon>Euteleostomi</taxon>
        <taxon>Lepidosauria</taxon>
        <taxon>Squamata</taxon>
        <taxon>Bifurcata</taxon>
        <taxon>Unidentata</taxon>
        <taxon>Episquamata</taxon>
        <taxon>Toxicofera</taxon>
        <taxon>Serpentes</taxon>
        <taxon>Colubroidea</taxon>
        <taxon>Elapidae</taxon>
        <taxon>Hydrophiinae</taxon>
        <taxon>Notechis</taxon>
    </lineage>
</organism>
<dbReference type="Proteomes" id="UP000504612">
    <property type="component" value="Unplaced"/>
</dbReference>
<proteinExistence type="predicted"/>
<dbReference type="GeneID" id="113429556"/>
<dbReference type="RefSeq" id="XP_026547839.1">
    <property type="nucleotide sequence ID" value="XM_026692054.1"/>
</dbReference>
<protein>
    <submittedName>
        <fullName evidence="3">Uncharacterized protein C20orf194-like</fullName>
    </submittedName>
</protein>
<accession>A0A6J1W630</accession>
<name>A0A6J1W630_9SAUR</name>
<dbReference type="InterPro" id="IPR040342">
    <property type="entry name" value="DNAAF9"/>
</dbReference>
<dbReference type="PANTHER" id="PTHR33664">
    <property type="entry name" value="RCG26366"/>
    <property type="match status" value="1"/>
</dbReference>